<evidence type="ECO:0000313" key="1">
    <source>
        <dbReference type="EMBL" id="CAB4130663.1"/>
    </source>
</evidence>
<dbReference type="EMBL" id="LR796249">
    <property type="protein sequence ID" value="CAB4130663.1"/>
    <property type="molecule type" value="Genomic_DNA"/>
</dbReference>
<proteinExistence type="predicted"/>
<evidence type="ECO:0000313" key="2">
    <source>
        <dbReference type="EMBL" id="CAB4135161.1"/>
    </source>
</evidence>
<name>A0A6J5LLR3_9CAUD</name>
<gene>
    <name evidence="1" type="ORF">UFOVP127_11</name>
    <name evidence="2" type="ORF">UFOVP276_117</name>
</gene>
<sequence length="318" mass="34104">MASPETVSIIVIDQDATPVADVLVRVFDSTGTSFITQQYSVLVGDNAVAEFTLDGDIAPISYTIRLSKTGVAFDGSLGDSSKSPQSISVYSPPGVGTQNVFSVTCETFVRPTAPDMFICRCSGFFKDITGNPLVGLPIRFINEFGPTVVGGAAILGEGIDMQTDKYGYMSIDLYRKGLYMAWITSVQTADNDSEHAIGFPRYMMVPDQSSADLPTLMFPVVNNVTVTPNPINLSVDQNIIPDVVVTSDDGRTLTGTACDDVYYDIVDKTIASLSVQLDKLTILGVQTGTTQLTAVRKDQSIVKMPIVPILNPVTITVT</sequence>
<protein>
    <submittedName>
        <fullName evidence="2">Uncharacterized protein</fullName>
    </submittedName>
</protein>
<organism evidence="2">
    <name type="scientific">uncultured Caudovirales phage</name>
    <dbReference type="NCBI Taxonomy" id="2100421"/>
    <lineage>
        <taxon>Viruses</taxon>
        <taxon>Duplodnaviria</taxon>
        <taxon>Heunggongvirae</taxon>
        <taxon>Uroviricota</taxon>
        <taxon>Caudoviricetes</taxon>
        <taxon>Peduoviridae</taxon>
        <taxon>Maltschvirus</taxon>
        <taxon>Maltschvirus maltsch</taxon>
    </lineage>
</organism>
<accession>A0A6J5LLR3</accession>
<reference evidence="2" key="1">
    <citation type="submission" date="2020-04" db="EMBL/GenBank/DDBJ databases">
        <authorList>
            <person name="Chiriac C."/>
            <person name="Salcher M."/>
            <person name="Ghai R."/>
            <person name="Kavagutti S V."/>
        </authorList>
    </citation>
    <scope>NUCLEOTIDE SEQUENCE</scope>
</reference>
<dbReference type="EMBL" id="LR796294">
    <property type="protein sequence ID" value="CAB4135161.1"/>
    <property type="molecule type" value="Genomic_DNA"/>
</dbReference>